<reference evidence="3" key="1">
    <citation type="submission" date="2024-05" db="EMBL/GenBank/DDBJ databases">
        <title>30 novel species of actinomycetes from the DSMZ collection.</title>
        <authorList>
            <person name="Nouioui I."/>
        </authorList>
    </citation>
    <scope>NUCLEOTIDE SEQUENCE</scope>
    <source>
        <strain evidence="3">DSM 40473</strain>
    </source>
</reference>
<keyword evidence="2" id="KW-0732">Signal</keyword>
<feature type="signal peptide" evidence="2">
    <location>
        <begin position="1"/>
        <end position="29"/>
    </location>
</feature>
<comment type="caution">
    <text evidence="3">The sequence shown here is derived from an EMBL/GenBank/DDBJ whole genome shotgun (WGS) entry which is preliminary data.</text>
</comment>
<dbReference type="RefSeq" id="WP_311612525.1">
    <property type="nucleotide sequence ID" value="NZ_JAVRFI010000012.1"/>
</dbReference>
<feature type="compositionally biased region" description="Low complexity" evidence="1">
    <location>
        <begin position="61"/>
        <end position="110"/>
    </location>
</feature>
<name>A0ABU2SQF1_9ACTN</name>
<keyword evidence="4" id="KW-1185">Reference proteome</keyword>
<proteinExistence type="predicted"/>
<organism evidence="3 4">
    <name type="scientific">Streptomyces hesseae</name>
    <dbReference type="NCBI Taxonomy" id="3075519"/>
    <lineage>
        <taxon>Bacteria</taxon>
        <taxon>Bacillati</taxon>
        <taxon>Actinomycetota</taxon>
        <taxon>Actinomycetes</taxon>
        <taxon>Kitasatosporales</taxon>
        <taxon>Streptomycetaceae</taxon>
        <taxon>Streptomyces</taxon>
    </lineage>
</organism>
<evidence type="ECO:0000256" key="2">
    <source>
        <dbReference type="SAM" id="SignalP"/>
    </source>
</evidence>
<feature type="region of interest" description="Disordered" evidence="1">
    <location>
        <begin position="61"/>
        <end position="123"/>
    </location>
</feature>
<evidence type="ECO:0000256" key="1">
    <source>
        <dbReference type="SAM" id="MobiDB-lite"/>
    </source>
</evidence>
<feature type="chain" id="PRO_5046510861" evidence="2">
    <location>
        <begin position="30"/>
        <end position="123"/>
    </location>
</feature>
<gene>
    <name evidence="3" type="ORF">RM609_19365</name>
</gene>
<accession>A0ABU2SQF1</accession>
<protein>
    <submittedName>
        <fullName evidence="3">Uncharacterized protein</fullName>
    </submittedName>
</protein>
<evidence type="ECO:0000313" key="3">
    <source>
        <dbReference type="EMBL" id="MDT0451228.1"/>
    </source>
</evidence>
<evidence type="ECO:0000313" key="4">
    <source>
        <dbReference type="Proteomes" id="UP001180531"/>
    </source>
</evidence>
<dbReference type="EMBL" id="JAVRFI010000012">
    <property type="protein sequence ID" value="MDT0451228.1"/>
    <property type="molecule type" value="Genomic_DNA"/>
</dbReference>
<dbReference type="Proteomes" id="UP001180531">
    <property type="component" value="Unassembled WGS sequence"/>
</dbReference>
<sequence>MKSISRTRMAIAGLFGLLLAGGGASPAMAWGGDGPFDASGDTFVRFHAGFSCEGRAARSCVNGPVNSGNSSNSQNVRITGNPSDSGSPVDNSGSVNSGSSGTGAASGSSNHQKQLGKGSELHI</sequence>